<feature type="transmembrane region" description="Helical" evidence="2">
    <location>
        <begin position="150"/>
        <end position="172"/>
    </location>
</feature>
<keyword evidence="2" id="KW-0812">Transmembrane</keyword>
<evidence type="ECO:0000256" key="2">
    <source>
        <dbReference type="SAM" id="Phobius"/>
    </source>
</evidence>
<dbReference type="InterPro" id="IPR055331">
    <property type="entry name" value="FMR1-like"/>
</dbReference>
<feature type="compositionally biased region" description="Basic residues" evidence="1">
    <location>
        <begin position="1"/>
        <end position="23"/>
    </location>
</feature>
<sequence>MPSQGRLRRGRTRSKTRALRAARSKPMISEAEGGIGEETPAVESPQRGKSPKKQAIMAATPQPSRKEFLGGLTRQTQKWSQNRFRMVLLTLFILMVLCYYMSPGFVNSVSPNEYLWSNEGPRGESVEEPSTWVSALHFFFPTRPLQMFRILGFSGVSMMILACLPIFCFSLCRRSKWANPLRRKANRMLKGLKKQKNKLKKDAQLLETAAEDEEELSDKKKQETKALLPR</sequence>
<feature type="region of interest" description="Disordered" evidence="1">
    <location>
        <begin position="209"/>
        <end position="230"/>
    </location>
</feature>
<evidence type="ECO:0000313" key="3">
    <source>
        <dbReference type="EMBL" id="KAF6435415.1"/>
    </source>
</evidence>
<feature type="transmembrane region" description="Helical" evidence="2">
    <location>
        <begin position="84"/>
        <end position="102"/>
    </location>
</feature>
<accession>A0A7J8EJF7</accession>
<feature type="region of interest" description="Disordered" evidence="1">
    <location>
        <begin position="1"/>
        <end position="60"/>
    </location>
</feature>
<gene>
    <name evidence="3" type="ORF">HJG63_005216</name>
</gene>
<dbReference type="AlphaFoldDB" id="A0A7J8EJF7"/>
<keyword evidence="4" id="KW-1185">Reference proteome</keyword>
<reference evidence="3 4" key="1">
    <citation type="journal article" date="2020" name="Nature">
        <title>Six reference-quality genomes reveal evolution of bat adaptations.</title>
        <authorList>
            <person name="Jebb D."/>
            <person name="Huang Z."/>
            <person name="Pippel M."/>
            <person name="Hughes G.M."/>
            <person name="Lavrichenko K."/>
            <person name="Devanna P."/>
            <person name="Winkler S."/>
            <person name="Jermiin L.S."/>
            <person name="Skirmuntt E.C."/>
            <person name="Katzourakis A."/>
            <person name="Burkitt-Gray L."/>
            <person name="Ray D.A."/>
            <person name="Sullivan K.A.M."/>
            <person name="Roscito J.G."/>
            <person name="Kirilenko B.M."/>
            <person name="Davalos L.M."/>
            <person name="Corthals A.P."/>
            <person name="Power M.L."/>
            <person name="Jones G."/>
            <person name="Ransome R.D."/>
            <person name="Dechmann D.K.N."/>
            <person name="Locatelli A.G."/>
            <person name="Puechmaille S.J."/>
            <person name="Fedrigo O."/>
            <person name="Jarvis E.D."/>
            <person name="Hiller M."/>
            <person name="Vernes S.C."/>
            <person name="Myers E.W."/>
            <person name="Teeling E.C."/>
        </authorList>
    </citation>
    <scope>NUCLEOTIDE SEQUENCE [LARGE SCALE GENOMIC DNA]</scope>
    <source>
        <strain evidence="3">MRouAeg1</strain>
        <tissue evidence="3">Muscle</tissue>
    </source>
</reference>
<keyword evidence="2" id="KW-0472">Membrane</keyword>
<comment type="caution">
    <text evidence="3">The sequence shown here is derived from an EMBL/GenBank/DDBJ whole genome shotgun (WGS) entry which is preliminary data.</text>
</comment>
<organism evidence="3 4">
    <name type="scientific">Rousettus aegyptiacus</name>
    <name type="common">Egyptian fruit bat</name>
    <name type="synonym">Pteropus aegyptiacus</name>
    <dbReference type="NCBI Taxonomy" id="9407"/>
    <lineage>
        <taxon>Eukaryota</taxon>
        <taxon>Metazoa</taxon>
        <taxon>Chordata</taxon>
        <taxon>Craniata</taxon>
        <taxon>Vertebrata</taxon>
        <taxon>Euteleostomi</taxon>
        <taxon>Mammalia</taxon>
        <taxon>Eutheria</taxon>
        <taxon>Laurasiatheria</taxon>
        <taxon>Chiroptera</taxon>
        <taxon>Yinpterochiroptera</taxon>
        <taxon>Pteropodoidea</taxon>
        <taxon>Pteropodidae</taxon>
        <taxon>Rousettinae</taxon>
        <taxon>Rousettus</taxon>
    </lineage>
</organism>
<evidence type="ECO:0000256" key="1">
    <source>
        <dbReference type="SAM" id="MobiDB-lite"/>
    </source>
</evidence>
<name>A0A7J8EJF7_ROUAE</name>
<evidence type="ECO:0000313" key="4">
    <source>
        <dbReference type="Proteomes" id="UP000593571"/>
    </source>
</evidence>
<dbReference type="PANTHER" id="PTHR37360">
    <property type="entry name" value="FRAGILE X MENTAL RETARDATION 1 NEIGHBOR PROTEIN"/>
    <property type="match status" value="1"/>
</dbReference>
<dbReference type="EMBL" id="JACASE010000009">
    <property type="protein sequence ID" value="KAF6435415.1"/>
    <property type="molecule type" value="Genomic_DNA"/>
</dbReference>
<protein>
    <submittedName>
        <fullName evidence="3">FMR1 neighbor</fullName>
    </submittedName>
</protein>
<keyword evidence="2" id="KW-1133">Transmembrane helix</keyword>
<dbReference type="PANTHER" id="PTHR37360:SF1">
    <property type="entry name" value="FMR1 NEIGHBOR PROTEIN"/>
    <property type="match status" value="1"/>
</dbReference>
<dbReference type="Proteomes" id="UP000593571">
    <property type="component" value="Unassembled WGS sequence"/>
</dbReference>
<proteinExistence type="predicted"/>